<dbReference type="EMBL" id="AHCD03000027">
    <property type="protein sequence ID" value="KAF7787876.1"/>
    <property type="molecule type" value="Genomic_DNA"/>
</dbReference>
<gene>
    <name evidence="1" type="ORF">PRUB_a2390</name>
</gene>
<evidence type="ECO:0000313" key="2">
    <source>
        <dbReference type="Proteomes" id="UP000016480"/>
    </source>
</evidence>
<organism evidence="1 2">
    <name type="scientific">Pseudoalteromonas rubra</name>
    <dbReference type="NCBI Taxonomy" id="43658"/>
    <lineage>
        <taxon>Bacteria</taxon>
        <taxon>Pseudomonadati</taxon>
        <taxon>Pseudomonadota</taxon>
        <taxon>Gammaproteobacteria</taxon>
        <taxon>Alteromonadales</taxon>
        <taxon>Pseudoalteromonadaceae</taxon>
        <taxon>Pseudoalteromonas</taxon>
    </lineage>
</organism>
<proteinExistence type="predicted"/>
<name>A0A8T0CB13_9GAMM</name>
<reference evidence="1 2" key="1">
    <citation type="journal article" date="2012" name="J. Bacteriol.">
        <title>Genome sequence of the cycloprodigiosin-producing bacterial strain Pseudoalteromonas rubra ATCC 29570(T).</title>
        <authorList>
            <person name="Xie B.B."/>
            <person name="Shu Y.L."/>
            <person name="Qin Q.L."/>
            <person name="Rong J.C."/>
            <person name="Zhang X.Y."/>
            <person name="Chen X.L."/>
            <person name="Zhou B.C."/>
            <person name="Zhang Y.Z."/>
        </authorList>
    </citation>
    <scope>NUCLEOTIDE SEQUENCE [LARGE SCALE GENOMIC DNA]</scope>
    <source>
        <strain evidence="1 2">DSM 6842</strain>
    </source>
</reference>
<dbReference type="Proteomes" id="UP000016480">
    <property type="component" value="Unassembled WGS sequence"/>
</dbReference>
<sequence length="50" mass="5482">MLSVQIANCKIAIAKCDLHTSSVTKFVQLIAFELGVTISTNLLKPYKTND</sequence>
<evidence type="ECO:0000313" key="1">
    <source>
        <dbReference type="EMBL" id="KAF7787876.1"/>
    </source>
</evidence>
<protein>
    <submittedName>
        <fullName evidence="1">Uncharacterized protein</fullName>
    </submittedName>
</protein>
<accession>A0A8T0CB13</accession>
<dbReference type="AlphaFoldDB" id="A0A8T0CB13"/>
<comment type="caution">
    <text evidence="1">The sequence shown here is derived from an EMBL/GenBank/DDBJ whole genome shotgun (WGS) entry which is preliminary data.</text>
</comment>